<name>A0A1E5UT94_9POAL</name>
<proteinExistence type="predicted"/>
<comment type="caution">
    <text evidence="1">The sequence shown here is derived from an EMBL/GenBank/DDBJ whole genome shotgun (WGS) entry which is preliminary data.</text>
</comment>
<organism evidence="1 2">
    <name type="scientific">Dichanthelium oligosanthes</name>
    <dbReference type="NCBI Taxonomy" id="888268"/>
    <lineage>
        <taxon>Eukaryota</taxon>
        <taxon>Viridiplantae</taxon>
        <taxon>Streptophyta</taxon>
        <taxon>Embryophyta</taxon>
        <taxon>Tracheophyta</taxon>
        <taxon>Spermatophyta</taxon>
        <taxon>Magnoliopsida</taxon>
        <taxon>Liliopsida</taxon>
        <taxon>Poales</taxon>
        <taxon>Poaceae</taxon>
        <taxon>PACMAD clade</taxon>
        <taxon>Panicoideae</taxon>
        <taxon>Panicodae</taxon>
        <taxon>Paniceae</taxon>
        <taxon>Dichantheliinae</taxon>
        <taxon>Dichanthelium</taxon>
    </lineage>
</organism>
<dbReference type="OrthoDB" id="2735536at2759"/>
<accession>A0A1E5UT94</accession>
<sequence length="63" mass="7406">MVDVDYKVYTTSDKLNNLGWQPRKLEETLTDSVEYFERPGLLQDADGEPSCRLPYFYRVNAEE</sequence>
<gene>
    <name evidence="1" type="ORF">BAE44_0022849</name>
</gene>
<reference evidence="1 2" key="1">
    <citation type="submission" date="2016-09" db="EMBL/GenBank/DDBJ databases">
        <title>The draft genome of Dichanthelium oligosanthes: A C3 panicoid grass species.</title>
        <authorList>
            <person name="Studer A.J."/>
            <person name="Schnable J.C."/>
            <person name="Brutnell T.P."/>
        </authorList>
    </citation>
    <scope>NUCLEOTIDE SEQUENCE [LARGE SCALE GENOMIC DNA]</scope>
    <source>
        <strain evidence="2">cv. Kellogg 1175</strain>
        <tissue evidence="1">Leaf</tissue>
    </source>
</reference>
<keyword evidence="2" id="KW-1185">Reference proteome</keyword>
<evidence type="ECO:0000313" key="2">
    <source>
        <dbReference type="Proteomes" id="UP000095767"/>
    </source>
</evidence>
<protein>
    <submittedName>
        <fullName evidence="1">Uncharacterized protein</fullName>
    </submittedName>
</protein>
<dbReference type="AlphaFoldDB" id="A0A1E5UT94"/>
<evidence type="ECO:0000313" key="1">
    <source>
        <dbReference type="EMBL" id="OEL16132.1"/>
    </source>
</evidence>
<dbReference type="EMBL" id="LWDX02063952">
    <property type="protein sequence ID" value="OEL16132.1"/>
    <property type="molecule type" value="Genomic_DNA"/>
</dbReference>
<dbReference type="Proteomes" id="UP000095767">
    <property type="component" value="Unassembled WGS sequence"/>
</dbReference>